<dbReference type="RefSeq" id="WP_406695194.1">
    <property type="nucleotide sequence ID" value="NZ_CP155447.1"/>
</dbReference>
<reference evidence="1" key="1">
    <citation type="submission" date="2024-05" db="EMBL/GenBank/DDBJ databases">
        <title>Planctomycetes of the genus Singulisphaera possess chitinolytic capabilities.</title>
        <authorList>
            <person name="Ivanova A."/>
        </authorList>
    </citation>
    <scope>NUCLEOTIDE SEQUENCE</scope>
    <source>
        <strain evidence="1">Ch08T</strain>
    </source>
</reference>
<evidence type="ECO:0000313" key="1">
    <source>
        <dbReference type="EMBL" id="XBH02452.1"/>
    </source>
</evidence>
<organism evidence="1">
    <name type="scientific">Singulisphaera sp. Ch08</name>
    <dbReference type="NCBI Taxonomy" id="3120278"/>
    <lineage>
        <taxon>Bacteria</taxon>
        <taxon>Pseudomonadati</taxon>
        <taxon>Planctomycetota</taxon>
        <taxon>Planctomycetia</taxon>
        <taxon>Isosphaerales</taxon>
        <taxon>Isosphaeraceae</taxon>
        <taxon>Singulisphaera</taxon>
    </lineage>
</organism>
<proteinExistence type="predicted"/>
<dbReference type="EMBL" id="CP155447">
    <property type="protein sequence ID" value="XBH02452.1"/>
    <property type="molecule type" value="Genomic_DNA"/>
</dbReference>
<name>A0AAU7CAF4_9BACT</name>
<sequence>MMTKPTTMQVKASNTMKPIGEAQMPDAMTALYQQENDLLPPREDEIEKGKERHATTKTAALQNAQTIANHESPKATKLYDRASDQITLDEVERTVI</sequence>
<dbReference type="AlphaFoldDB" id="A0AAU7CAF4"/>
<gene>
    <name evidence="1" type="ORF">V5E97_29575</name>
</gene>
<protein>
    <submittedName>
        <fullName evidence="1">Uncharacterized protein</fullName>
    </submittedName>
</protein>
<accession>A0AAU7CAF4</accession>